<protein>
    <submittedName>
        <fullName evidence="4">Uncharacterized protein</fullName>
    </submittedName>
</protein>
<dbReference type="Proteomes" id="UP000430021">
    <property type="component" value="Unassembled WGS sequence"/>
</dbReference>
<dbReference type="RefSeq" id="WP_160760640.1">
    <property type="nucleotide sequence ID" value="NZ_BAAADZ010000010.1"/>
</dbReference>
<evidence type="ECO:0000313" key="6">
    <source>
        <dbReference type="Proteomes" id="UP000548685"/>
    </source>
</evidence>
<dbReference type="AlphaFoldDB" id="A0A6I4UM57"/>
<reference evidence="4 5" key="1">
    <citation type="submission" date="2019-12" db="EMBL/GenBank/DDBJ databases">
        <title>Genomic-based taxomic classification of the family Erythrobacteraceae.</title>
        <authorList>
            <person name="Xu L."/>
        </authorList>
    </citation>
    <scope>NUCLEOTIDE SEQUENCE [LARGE SCALE GENOMIC DNA]</scope>
    <source>
        <strain evidence="4 5">JCM 10282</strain>
    </source>
</reference>
<feature type="compositionally biased region" description="Pro residues" evidence="1">
    <location>
        <begin position="109"/>
        <end position="118"/>
    </location>
</feature>
<evidence type="ECO:0000313" key="3">
    <source>
        <dbReference type="EMBL" id="MBB3776428.1"/>
    </source>
</evidence>
<reference evidence="3 6" key="2">
    <citation type="submission" date="2020-08" db="EMBL/GenBank/DDBJ databases">
        <title>Genomic Encyclopedia of Type Strains, Phase IV (KMG-IV): sequencing the most valuable type-strain genomes for metagenomic binning, comparative biology and taxonomic classification.</title>
        <authorList>
            <person name="Goeker M."/>
        </authorList>
    </citation>
    <scope>NUCLEOTIDE SEQUENCE [LARGE SCALE GENOMIC DNA]</scope>
    <source>
        <strain evidence="3 6">DSM 8510</strain>
    </source>
</reference>
<sequence>MTPIRPSMILVAALLSGCATGGTLEGQRTVFSNPYVAPVIDQTGIGPECNLARGRDATCLGVPLTRKGRGNSIGEDSFGSYNRNQRRVLRERAELLRQISEQQRQEQSAPPPPPPEPTLPTAAEDSDRP</sequence>
<evidence type="ECO:0000313" key="5">
    <source>
        <dbReference type="Proteomes" id="UP000430021"/>
    </source>
</evidence>
<comment type="caution">
    <text evidence="4">The sequence shown here is derived from an EMBL/GenBank/DDBJ whole genome shotgun (WGS) entry which is preliminary data.</text>
</comment>
<gene>
    <name evidence="3" type="ORF">FHS52_002397</name>
    <name evidence="4" type="ORF">GRI59_07690</name>
</gene>
<evidence type="ECO:0000313" key="4">
    <source>
        <dbReference type="EMBL" id="MXP38493.1"/>
    </source>
</evidence>
<dbReference type="PROSITE" id="PS51257">
    <property type="entry name" value="PROKAR_LIPOPROTEIN"/>
    <property type="match status" value="1"/>
</dbReference>
<evidence type="ECO:0000256" key="2">
    <source>
        <dbReference type="SAM" id="SignalP"/>
    </source>
</evidence>
<name>A0A6I4UM57_9SPHN</name>
<feature type="chain" id="PRO_5026264664" evidence="2">
    <location>
        <begin position="22"/>
        <end position="129"/>
    </location>
</feature>
<feature type="region of interest" description="Disordered" evidence="1">
    <location>
        <begin position="96"/>
        <end position="129"/>
    </location>
</feature>
<dbReference type="EMBL" id="JACICE010000002">
    <property type="protein sequence ID" value="MBB3776428.1"/>
    <property type="molecule type" value="Genomic_DNA"/>
</dbReference>
<keyword evidence="2" id="KW-0732">Signal</keyword>
<dbReference type="EMBL" id="WTYB01000002">
    <property type="protein sequence ID" value="MXP38493.1"/>
    <property type="molecule type" value="Genomic_DNA"/>
</dbReference>
<evidence type="ECO:0000256" key="1">
    <source>
        <dbReference type="SAM" id="MobiDB-lite"/>
    </source>
</evidence>
<feature type="compositionally biased region" description="Low complexity" evidence="1">
    <location>
        <begin position="96"/>
        <end position="108"/>
    </location>
</feature>
<proteinExistence type="predicted"/>
<keyword evidence="6" id="KW-1185">Reference proteome</keyword>
<dbReference type="Proteomes" id="UP000548685">
    <property type="component" value="Unassembled WGS sequence"/>
</dbReference>
<accession>A0A6I4UM57</accession>
<dbReference type="OrthoDB" id="7392201at2"/>
<organism evidence="4 5">
    <name type="scientific">Erythrobacter ramosus</name>
    <dbReference type="NCBI Taxonomy" id="35811"/>
    <lineage>
        <taxon>Bacteria</taxon>
        <taxon>Pseudomonadati</taxon>
        <taxon>Pseudomonadota</taxon>
        <taxon>Alphaproteobacteria</taxon>
        <taxon>Sphingomonadales</taxon>
        <taxon>Erythrobacteraceae</taxon>
        <taxon>Erythrobacter/Porphyrobacter group</taxon>
        <taxon>Erythrobacter</taxon>
    </lineage>
</organism>
<feature type="signal peptide" evidence="2">
    <location>
        <begin position="1"/>
        <end position="21"/>
    </location>
</feature>